<evidence type="ECO:0000256" key="6">
    <source>
        <dbReference type="ARBA" id="ARBA00029443"/>
    </source>
</evidence>
<feature type="domain" description="Carrier" evidence="8">
    <location>
        <begin position="3614"/>
        <end position="3689"/>
    </location>
</feature>
<feature type="domain" description="Carrier" evidence="8">
    <location>
        <begin position="973"/>
        <end position="1050"/>
    </location>
</feature>
<dbReference type="PROSITE" id="PS00606">
    <property type="entry name" value="KS3_1"/>
    <property type="match status" value="1"/>
</dbReference>
<dbReference type="Pfam" id="PF00698">
    <property type="entry name" value="Acyl_transf_1"/>
    <property type="match status" value="1"/>
</dbReference>
<dbReference type="InterPro" id="IPR016036">
    <property type="entry name" value="Malonyl_transacylase_ACP-bd"/>
</dbReference>
<dbReference type="GO" id="GO:0006633">
    <property type="term" value="P:fatty acid biosynthetic process"/>
    <property type="evidence" value="ECO:0007669"/>
    <property type="project" value="InterPro"/>
</dbReference>
<dbReference type="InterPro" id="IPR015421">
    <property type="entry name" value="PyrdxlP-dep_Trfase_major"/>
</dbReference>
<keyword evidence="5" id="KW-0663">Pyridoxal phosphate</keyword>
<dbReference type="InterPro" id="IPR009081">
    <property type="entry name" value="PP-bd_ACP"/>
</dbReference>
<dbReference type="Pfam" id="PF00202">
    <property type="entry name" value="Aminotran_3"/>
    <property type="match status" value="1"/>
</dbReference>
<dbReference type="Gene3D" id="3.40.366.10">
    <property type="entry name" value="Malonyl-Coenzyme A Acyl Carrier Protein, domain 2"/>
    <property type="match status" value="1"/>
</dbReference>
<proteinExistence type="inferred from homology"/>
<dbReference type="SMART" id="SM00823">
    <property type="entry name" value="PKS_PP"/>
    <property type="match status" value="4"/>
</dbReference>
<dbReference type="PANTHER" id="PTHR45527">
    <property type="entry name" value="NONRIBOSOMAL PEPTIDE SYNTHETASE"/>
    <property type="match status" value="1"/>
</dbReference>
<dbReference type="InterPro" id="IPR020845">
    <property type="entry name" value="AMP-binding_CS"/>
</dbReference>
<dbReference type="Gene3D" id="3.30.70.3290">
    <property type="match status" value="1"/>
</dbReference>
<sequence length="4146" mass="434546">MSSATEVEAWIVARVVEALGDPGVEVDPDAPLADFGLSSRQAVTLVGGLAEEYGVDLEPTVFWEHPTARTLAAHVHALRAAAPGDAGTSTPPPPAAAEPSTDPGTAAPIAVVGMAARMPGAADLDAYWELLSGGVDAVARGGSARIGSPRPHGLLDQVDGFDAPFFGVSAREAPHLDPAQRLLLEAAWSAVEHAAIDPRTLAGTRTGVFVGVGAGDYARLQAATAAPAGPHTATGIAPSITANRVSYALDLRGPSVAVDTACSSSLVAVHLAVRALRAGDADAALAAGVNLILDGAVTDVLADAGMMAADGRCKTFDAAADGYVRAEGCGAVLLKPLTAALRDGDTVYAVIRGTAINSDGRSNGLTAPNGTAQAAVVRAALADAGVPATEVDYVEAHGTGTPLGDPIEVAALCEVLGAGRAPDEAFLVGSVKTNIGHAEAAAGIAGLIKVALMLHHETVVPHLHLRRPNPGLVAGPYRVPTARGPWPRRDRPSRAGVSSFGFGGTNAHVVVEAAPAPRAVPPAPPRAAHLLPLTAVDAAALRALAGRYADHLRARPELSVADLAHTCRVGRAAHRERAVAVVDGRDAALAALDAVAAGTPHPTVHRASVPVAGPGRVAMVFTGQGAQYAGMAAGAYRTEPDFAAALDEATDLLRDTLPRPLPDLLWGGTDHLDDTRWAQPALVAVEVALARMWAARGLRPDVVVGHSLGQLAAACVAGVFDLADALRLAAARGEAMAAHCPPGAMLAVLAPEAEVVALLDGTGLTVAAVNGPAHTVVSGPPEAVTAFAATLDARGVPTRAMRAAHAFHSPMMAPAQAPFATSLRTVTRHAPTITLVDDLGGGVCDAAPDDEHWLRHCVAPVRFADAVTRLVELGCTTVVEAGPRPTLTGLGRRAAGGGLWVPSLRPDVDDEVALTTATARLVAAGHRVGGGTAGRRVALPGYPFQRTRHWFTPGATAAGPDAAKEPVAVATADPEDAILASLTDLVTRALDAPAPVEPDASFLELGADSIVLFQTLQSVQKTYQVPVAIARLFEELSTPRRLAAHLAAEAPPAVLAGLIPQPQPADPVGPPPVVAAAPAGDVARYLEVHERVMRQAYDLLRGGGTAPAPPPMAAPPAVAVAAPSRTVARVSADVYKPFRPDQSALASQLDAAQRAAAAAIVERYRARTAASGERAARERPVHADIRHVNEPQPLFRPVRYPLVVDRSAGSRVWDLDGHEYVDVTMGFGVNLFGHNEPFITDAVRAQLDRGMQLGPQPDLAAEVAELARRLTGKERVTFCNTGSEAVMLAIRMARAVTGRDKIAIFGGAYHGIADPVLAQQDVAAADGSSVPMAPGVPTGISDDVIVLPYGDESALAVLRERAGELAAVLVEPVQSRRPDLQPVQFLKELRELTLSTGVALIFDEVICGFRMHPAGAQGVFGIEADLATYGKVLGGGLPIGMVAGDARFLDTVDGGAWTLDRPAPATVRTFYTGTFCKHPLALAASRAVLAELLARGPGLQEALTARVRRLAERCNALFATAGVPIEVVHFGSLFRFTFPGRPARSEVVELFFLLLGLHGLYVWEGRNCFLSVAHDDRDVDVVVAAVTAAVAELTSTGLLPTAHPTAVDPARPDTAAPTPATGAASYPLSHAQREVWFLHQLGADRAFNETALLDLHGDLDLPALRVAVDAALGRHEALRSTITADGTAQVVGPRVTVEVPLVDLPDPAARDAWLRERSTWRFDPTTGPLVTCAVLRLTPRHHQLHLLAHHLVTDGWSFVVLFQEVMTAYEQARAGHRPVLPDPPRYADHVAREHALAAGPEGERTAAYWRARFADGVPVLDLPTDRPRRAGSARPGRLSEVEIAVPDAALAARCRALRVTPFGLLLAAYCWTLHRLTGQDDLVVGVPVARRDYEGADLLVGHCSTVLPIRSRLTPGDTLDRYVAGVAHAVVEAYTHPGFGVELLRDRLGHDDAAELLRTLFNLQRAAAMPTATGLTTDVGRGPVANAKVDLFVDLISVGTALRGFAEYDADLFDPATVDRLLAVFARAVELFVAGDAPLDSLDPLPAADRAALLTAARGARAGDPEVTVVDLIERQAAATPDAVAVVAGPVRLSYRDLIGRADRLAARLHAAGARPGTPVGILLDRDERLPVAVLAAWKAGTGFVALDRSAPPARRAAILADAGVRHVVSAGPAAAELAGLPVTVVDPDVPAEGSAFASRSTPDDLAYVIYTSGSTGTPKGVLVGHRGLAAIGAGWRAAYRLERVSAVLQMANFGFDVFVGDVVRALTNGAKLVLCPREALLAPADLLALIRAEGIDCAEFVPVVATALARHVRAVGEDLGQLRLLIVGSDRISTAELDELHAVLAGGELVNSYGVTEATIDSTWQRHRPGSGGGSLIGVPYPNCVVHLLDDALRPVPPGTPGGLYVGGAGVALGYLGQPARTAAAFVPDPYGPPGARLYRTGDRARHRVVDGELVIELLGRVDSQVKVRGYRVEPAEVEAAVRAVTGAAEVTVLDTVDQAGEVRLVAYVATTAAPDVTGWRAELRRRLPHYLVPDGFVPVDALPLTPNGKVDTAALRALPVPAASTSGHVAPRDEAEAQLAALWAEVLGVPAVGVEDDFFALGGHSLVAARLVARVRAATGRELPVRVLFEQPTVAQVARFLAGGSASGRSRVVPVPRDGDRVGVSYAQRRLWFLSRLSGESGVYNIPMLLRVSGEVDPAALRFAFGDVLRRHEALRTLLVESGETVVGRVVEPAAAVLDVRVAPAGVDADGWVAALVADGFDLAAELPLRVGLVRDGDSWLVAVVVHHVAGDAWSMAPLARDVSVAYAARLAGAEPDWSPLPVRYADFVAWQETVLAQVAAEQEEFWRGRLAGAPAELALPFDRPRPPVPSQRGAAVRFEVDAAVHQRVTEVARAGRASVFMVVQAVFAAVLSACGAGDDVVLGTPVAGRPDEVLEELVGFFVNTVVLRTDLSGDPSLTELVGRVRDVALAAYDHQDLPFEQLVEILNPVRVTGRHPVFQVMISVQDRGRVAVELPGHTVTEQPVPVTTAKFDLNLQLHERYHPDGSAAGIHASLEYATDLFDHDTVVALAGRITDLLDAATGTPDTPLSRHDLRRPAERAAMRGWGGEACALPVETLPELIAAQVARTPAATALVAGPDTWTYAELDAWSAALAARLADRGAGPGVLVGVLVPRTPAQVAAVLAVTRTGAAFLPLDPEHPAGHVERLLDRAGVRLVATTGDLAPTLPAHVDAVPVTADVTAPVAVADRRPAADDAAYVMFTSGSTGEPKGVVVPHRGVVNTVCWWQSVAALTDADRVLFNTPLTFDPSMVELFGTLAHGATLVIGDPDGHRDPAALARLLGAARVTVAKFVPTVLREVLAQPRLREATALRQVFCGGEPLPADLATACHATLGVPLHNLYGPTEAAIETAAGPADPDGGTAIVPLGRPIWNTVVHVLDRHLRRVPPGTPGELYVSGPGVARGYLGAPGPTAAVFLPDPYAGGGARMYATGDLVRWSADGRLEYLRRRDDQLKVRGVRVEPGEVEAALRALPGITGAAVVVRDDQLVAYLTGADARNLAAVRRRLRDRLPAALVPSQLVALPALPQLANGKTDRRALADRPLERPTASSYVAPRTALEEQLVGLWSEALGRTGIGVADDFFALGGHSLVAARLVTRVRAVSGLELPVRVLFERPTVAEVARYLASAAVAGGGSRVVAVPRTGDEVGLSYAQRRLWFLTRLSGVSGVYNIPMVLRVSGAVEPAALRSAVDDVVRRHEVLRTVVVESGGVPVGKVRPVDEVTVDFRVAPAGVDADGWVAGLVGDGFDLAAELPLRVGIARDGDTWLLAVVVHHVAGDAGSMASLARDVSVAYAARLAGAEPGWSPLPVQYADFVVWQESLLKRVAAGQEEFWRRALAGAPAELPLPFDRPRPVMPTQRGAAVGFHIDAEVHQRAMDVARTGRASVFMVVQAVFAAVLSAWGAGDDVVLGTPVAGRPDEVLEELVGFFVNTVVLRTDLSGDPSLTELVARVRDVDLAAYDHQDLPFEDVVRVVNPPRALNRHPVFQVMIVAQDREEVEVELPGLVLTEEPHTSTTAKFDLNLHLRERYHPDGSAAGIHASLEYATDLFDHDTVAALAGRITDLLDTATATPDMPLRGALAAGAAAHA</sequence>
<dbReference type="PROSITE" id="PS00012">
    <property type="entry name" value="PHOSPHOPANTETHEINE"/>
    <property type="match status" value="2"/>
</dbReference>
<dbReference type="InterPro" id="IPR020806">
    <property type="entry name" value="PKS_PP-bd"/>
</dbReference>
<dbReference type="EMBL" id="CP159342">
    <property type="protein sequence ID" value="XCH76768.1"/>
    <property type="molecule type" value="Genomic_DNA"/>
</dbReference>
<keyword evidence="3" id="KW-0597">Phosphoprotein</keyword>
<dbReference type="Pfam" id="PF00668">
    <property type="entry name" value="Condensation"/>
    <property type="match status" value="3"/>
</dbReference>
<evidence type="ECO:0000313" key="10">
    <source>
        <dbReference type="EMBL" id="XBP96064.1"/>
    </source>
</evidence>
<dbReference type="GO" id="GO:0005829">
    <property type="term" value="C:cytosol"/>
    <property type="evidence" value="ECO:0007669"/>
    <property type="project" value="TreeGrafter"/>
</dbReference>
<evidence type="ECO:0000259" key="9">
    <source>
        <dbReference type="PROSITE" id="PS52004"/>
    </source>
</evidence>
<dbReference type="Gene3D" id="3.30.300.30">
    <property type="match status" value="2"/>
</dbReference>
<dbReference type="NCBIfam" id="TIGR01733">
    <property type="entry name" value="AA-adenyl-dom"/>
    <property type="match status" value="2"/>
</dbReference>
<dbReference type="SUPFAM" id="SSF56801">
    <property type="entry name" value="Acetyl-CoA synthetase-like"/>
    <property type="match status" value="2"/>
</dbReference>
<dbReference type="InterPro" id="IPR014030">
    <property type="entry name" value="Ketoacyl_synth_N"/>
</dbReference>
<dbReference type="PROSITE" id="PS50075">
    <property type="entry name" value="CARRIER"/>
    <property type="match status" value="4"/>
</dbReference>
<dbReference type="Gene3D" id="3.40.47.10">
    <property type="match status" value="1"/>
</dbReference>
<dbReference type="CDD" id="cd00833">
    <property type="entry name" value="PKS"/>
    <property type="match status" value="1"/>
</dbReference>
<dbReference type="CDD" id="cd19540">
    <property type="entry name" value="LCL_NRPS-like"/>
    <property type="match status" value="2"/>
</dbReference>
<dbReference type="InterPro" id="IPR042099">
    <property type="entry name" value="ANL_N_sf"/>
</dbReference>
<dbReference type="Pfam" id="PF13193">
    <property type="entry name" value="AMP-binding_C"/>
    <property type="match status" value="2"/>
</dbReference>
<dbReference type="RefSeq" id="WP_350937452.1">
    <property type="nucleotide sequence ID" value="NZ_CP157762.1"/>
</dbReference>
<dbReference type="InterPro" id="IPR018201">
    <property type="entry name" value="Ketoacyl_synth_AS"/>
</dbReference>
<dbReference type="GO" id="GO:0008483">
    <property type="term" value="F:transaminase activity"/>
    <property type="evidence" value="ECO:0007669"/>
    <property type="project" value="InterPro"/>
</dbReference>
<keyword evidence="4" id="KW-0808">Transferase</keyword>
<dbReference type="Gene3D" id="3.30.559.30">
    <property type="entry name" value="Nonribosomal peptide synthetase, condensation domain"/>
    <property type="match status" value="3"/>
</dbReference>
<dbReference type="InterPro" id="IPR015422">
    <property type="entry name" value="PyrdxlP-dep_Trfase_small"/>
</dbReference>
<dbReference type="InterPro" id="IPR001242">
    <property type="entry name" value="Condensation_dom"/>
</dbReference>
<evidence type="ECO:0000256" key="7">
    <source>
        <dbReference type="SAM" id="MobiDB-lite"/>
    </source>
</evidence>
<dbReference type="InterPro" id="IPR049704">
    <property type="entry name" value="Aminotrans_3_PPA_site"/>
</dbReference>
<feature type="domain" description="Carrier" evidence="8">
    <location>
        <begin position="2"/>
        <end position="79"/>
    </location>
</feature>
<dbReference type="Gene3D" id="3.90.1150.10">
    <property type="entry name" value="Aspartate Aminotransferase, domain 1"/>
    <property type="match status" value="1"/>
</dbReference>
<dbReference type="PROSITE" id="PS00455">
    <property type="entry name" value="AMP_BINDING"/>
    <property type="match status" value="2"/>
</dbReference>
<dbReference type="Gene3D" id="3.30.559.10">
    <property type="entry name" value="Chloramphenicol acetyltransferase-like domain"/>
    <property type="match status" value="3"/>
</dbReference>
<dbReference type="InterPro" id="IPR025110">
    <property type="entry name" value="AMP-bd_C"/>
</dbReference>
<evidence type="ECO:0000313" key="11">
    <source>
        <dbReference type="EMBL" id="XCH76768.1"/>
    </source>
</evidence>
<accession>A0AAU7MEZ1</accession>
<keyword evidence="2" id="KW-0596">Phosphopantetheine</keyword>
<dbReference type="SUPFAM" id="SSF55048">
    <property type="entry name" value="Probable ACP-binding domain of malonyl-CoA ACP transacylase"/>
    <property type="match status" value="1"/>
</dbReference>
<protein>
    <submittedName>
        <fullName evidence="10">Amino acid adenylation domain-containing protein</fullName>
    </submittedName>
</protein>
<dbReference type="InterPro" id="IPR016039">
    <property type="entry name" value="Thiolase-like"/>
</dbReference>
<dbReference type="InterPro" id="IPR005814">
    <property type="entry name" value="Aminotrans_3"/>
</dbReference>
<dbReference type="InterPro" id="IPR006162">
    <property type="entry name" value="Ppantetheine_attach_site"/>
</dbReference>
<evidence type="ECO:0000256" key="4">
    <source>
        <dbReference type="ARBA" id="ARBA00022679"/>
    </source>
</evidence>
<feature type="domain" description="Carrier" evidence="8">
    <location>
        <begin position="2572"/>
        <end position="2647"/>
    </location>
</feature>
<reference evidence="10" key="1">
    <citation type="submission" date="2024-01" db="EMBL/GenBank/DDBJ databases">
        <title>The genome sequence of Micromonospora mangrovi CCTCC AA 2012012.</title>
        <authorList>
            <person name="Gao J."/>
        </authorList>
    </citation>
    <scope>NUCLEOTIDE SEQUENCE</scope>
    <source>
        <strain evidence="10">CCTCC AA 2012012</strain>
    </source>
</reference>
<dbReference type="SUPFAM" id="SSF47336">
    <property type="entry name" value="ACP-like"/>
    <property type="match status" value="4"/>
</dbReference>
<dbReference type="Pfam" id="PF00501">
    <property type="entry name" value="AMP-binding"/>
    <property type="match status" value="2"/>
</dbReference>
<dbReference type="SMART" id="SM01294">
    <property type="entry name" value="PKS_PP_betabranch"/>
    <property type="match status" value="2"/>
</dbReference>
<comment type="cofactor">
    <cofactor evidence="1">
        <name>pantetheine 4'-phosphate</name>
        <dbReference type="ChEBI" id="CHEBI:47942"/>
    </cofactor>
</comment>
<evidence type="ECO:0000256" key="3">
    <source>
        <dbReference type="ARBA" id="ARBA00022553"/>
    </source>
</evidence>
<feature type="domain" description="Ketosynthase family 3 (KS3)" evidence="9">
    <location>
        <begin position="106"/>
        <end position="513"/>
    </location>
</feature>
<dbReference type="InterPro" id="IPR045851">
    <property type="entry name" value="AMP-bd_C_sf"/>
</dbReference>
<dbReference type="InterPro" id="IPR001227">
    <property type="entry name" value="Ac_transferase_dom_sf"/>
</dbReference>
<name>A0AAU7MEZ1_9ACTN</name>
<dbReference type="SUPFAM" id="SSF52777">
    <property type="entry name" value="CoA-dependent acyltransferases"/>
    <property type="match status" value="6"/>
</dbReference>
<reference evidence="11" key="2">
    <citation type="submission" date="2024-06" db="EMBL/GenBank/DDBJ databases">
        <title>Micromonospora mangrovi CCTCC AA 2012012 genome sequences.</title>
        <authorList>
            <person name="Gao J."/>
        </authorList>
    </citation>
    <scope>NUCLEOTIDE SEQUENCE</scope>
    <source>
        <strain evidence="11">CCTCC AA 2012012</strain>
    </source>
</reference>
<dbReference type="SMART" id="SM00825">
    <property type="entry name" value="PKS_KS"/>
    <property type="match status" value="1"/>
</dbReference>
<feature type="region of interest" description="Disordered" evidence="7">
    <location>
        <begin position="82"/>
        <end position="104"/>
    </location>
</feature>
<feature type="region of interest" description="Disordered" evidence="7">
    <location>
        <begin position="1601"/>
        <end position="1624"/>
    </location>
</feature>
<dbReference type="Gene3D" id="3.40.50.12780">
    <property type="entry name" value="N-terminal domain of ligase-like"/>
    <property type="match status" value="2"/>
</dbReference>
<dbReference type="CDD" id="cd00610">
    <property type="entry name" value="OAT_like"/>
    <property type="match status" value="1"/>
</dbReference>
<dbReference type="Pfam" id="PF00550">
    <property type="entry name" value="PP-binding"/>
    <property type="match status" value="4"/>
</dbReference>
<evidence type="ECO:0000256" key="5">
    <source>
        <dbReference type="ARBA" id="ARBA00022898"/>
    </source>
</evidence>
<dbReference type="GO" id="GO:0031177">
    <property type="term" value="F:phosphopantetheine binding"/>
    <property type="evidence" value="ECO:0007669"/>
    <property type="project" value="InterPro"/>
</dbReference>
<dbReference type="InterPro" id="IPR020841">
    <property type="entry name" value="PKS_Beta-ketoAc_synthase_dom"/>
</dbReference>
<dbReference type="Gene3D" id="1.10.1200.10">
    <property type="entry name" value="ACP-like"/>
    <property type="match status" value="4"/>
</dbReference>
<gene>
    <name evidence="11" type="ORF">ABUL08_11960</name>
    <name evidence="10" type="ORF">VK199_11910</name>
</gene>
<dbReference type="InterPro" id="IPR010071">
    <property type="entry name" value="AA_adenyl_dom"/>
</dbReference>
<dbReference type="Pfam" id="PF02801">
    <property type="entry name" value="Ketoacyl-synt_C"/>
    <property type="match status" value="1"/>
</dbReference>
<organism evidence="10">
    <name type="scientific">Micromonospora sp. CCTCC AA 2012012</name>
    <dbReference type="NCBI Taxonomy" id="3111921"/>
    <lineage>
        <taxon>Bacteria</taxon>
        <taxon>Bacillati</taxon>
        <taxon>Actinomycetota</taxon>
        <taxon>Actinomycetes</taxon>
        <taxon>Micromonosporales</taxon>
        <taxon>Micromonosporaceae</taxon>
        <taxon>Micromonospora</taxon>
    </lineage>
</organism>
<dbReference type="Pfam" id="PF16197">
    <property type="entry name" value="KAsynt_C_assoc"/>
    <property type="match status" value="1"/>
</dbReference>
<dbReference type="InterPro" id="IPR014043">
    <property type="entry name" value="Acyl_transferase_dom"/>
</dbReference>
<dbReference type="GO" id="GO:0004315">
    <property type="term" value="F:3-oxoacyl-[acyl-carrier-protein] synthase activity"/>
    <property type="evidence" value="ECO:0007669"/>
    <property type="project" value="InterPro"/>
</dbReference>
<evidence type="ECO:0000256" key="2">
    <source>
        <dbReference type="ARBA" id="ARBA00022450"/>
    </source>
</evidence>
<dbReference type="GO" id="GO:0043041">
    <property type="term" value="P:amino acid activation for nonribosomal peptide biosynthetic process"/>
    <property type="evidence" value="ECO:0007669"/>
    <property type="project" value="TreeGrafter"/>
</dbReference>
<evidence type="ECO:0000256" key="1">
    <source>
        <dbReference type="ARBA" id="ARBA00001957"/>
    </source>
</evidence>
<dbReference type="EMBL" id="CP157762">
    <property type="protein sequence ID" value="XBP96064.1"/>
    <property type="molecule type" value="Genomic_DNA"/>
</dbReference>
<dbReference type="InterPro" id="IPR023213">
    <property type="entry name" value="CAT-like_dom_sf"/>
</dbReference>
<dbReference type="FunFam" id="3.40.50.12780:FF:000012">
    <property type="entry name" value="Non-ribosomal peptide synthetase"/>
    <property type="match status" value="1"/>
</dbReference>
<dbReference type="PROSITE" id="PS00600">
    <property type="entry name" value="AA_TRANSFER_CLASS_3"/>
    <property type="match status" value="1"/>
</dbReference>
<dbReference type="SUPFAM" id="SSF53383">
    <property type="entry name" value="PLP-dependent transferases"/>
    <property type="match status" value="1"/>
</dbReference>
<dbReference type="InterPro" id="IPR014031">
    <property type="entry name" value="Ketoacyl_synth_C"/>
</dbReference>
<dbReference type="InterPro" id="IPR036736">
    <property type="entry name" value="ACP-like_sf"/>
</dbReference>
<dbReference type="SUPFAM" id="SSF52151">
    <property type="entry name" value="FabD/lysophospholipase-like"/>
    <property type="match status" value="1"/>
</dbReference>
<dbReference type="GO" id="GO:0030170">
    <property type="term" value="F:pyridoxal phosphate binding"/>
    <property type="evidence" value="ECO:0007669"/>
    <property type="project" value="InterPro"/>
</dbReference>
<dbReference type="GO" id="GO:0044550">
    <property type="term" value="P:secondary metabolite biosynthetic process"/>
    <property type="evidence" value="ECO:0007669"/>
    <property type="project" value="TreeGrafter"/>
</dbReference>
<dbReference type="PANTHER" id="PTHR45527:SF1">
    <property type="entry name" value="FATTY ACID SYNTHASE"/>
    <property type="match status" value="1"/>
</dbReference>
<dbReference type="Pfam" id="PF00109">
    <property type="entry name" value="ketoacyl-synt"/>
    <property type="match status" value="1"/>
</dbReference>
<dbReference type="FunFam" id="1.10.1200.10:FF:000016">
    <property type="entry name" value="Non-ribosomal peptide synthase"/>
    <property type="match status" value="2"/>
</dbReference>
<dbReference type="InterPro" id="IPR032821">
    <property type="entry name" value="PKS_assoc"/>
</dbReference>
<evidence type="ECO:0000259" key="8">
    <source>
        <dbReference type="PROSITE" id="PS50075"/>
    </source>
</evidence>
<dbReference type="InterPro" id="IPR015424">
    <property type="entry name" value="PyrdxlP-dep_Trfase"/>
</dbReference>
<dbReference type="SMART" id="SM00827">
    <property type="entry name" value="PKS_AT"/>
    <property type="match status" value="1"/>
</dbReference>
<feature type="compositionally biased region" description="Low complexity" evidence="7">
    <location>
        <begin position="1604"/>
        <end position="1624"/>
    </location>
</feature>
<dbReference type="CDD" id="cd05930">
    <property type="entry name" value="A_NRPS"/>
    <property type="match status" value="1"/>
</dbReference>
<dbReference type="InterPro" id="IPR000873">
    <property type="entry name" value="AMP-dep_synth/lig_dom"/>
</dbReference>
<dbReference type="Gene3D" id="3.40.640.10">
    <property type="entry name" value="Type I PLP-dependent aspartate aminotransferase-like (Major domain)"/>
    <property type="match status" value="1"/>
</dbReference>
<dbReference type="PROSITE" id="PS52004">
    <property type="entry name" value="KS3_2"/>
    <property type="match status" value="1"/>
</dbReference>
<comment type="similarity">
    <text evidence="6">In the C-terminal section; belongs to the NRP synthetase family.</text>
</comment>
<dbReference type="InterPro" id="IPR016035">
    <property type="entry name" value="Acyl_Trfase/lysoPLipase"/>
</dbReference>
<dbReference type="SUPFAM" id="SSF53901">
    <property type="entry name" value="Thiolase-like"/>
    <property type="match status" value="1"/>
</dbReference>